<name>F2NTI2_TRES6</name>
<reference evidence="2 3" key="1">
    <citation type="journal article" date="2011" name="Stand. Genomic Sci.">
        <title>Complete genome sequence of Treponema succinifaciens type strain (6091).</title>
        <authorList>
            <person name="Han C."/>
            <person name="Gronow S."/>
            <person name="Teshima H."/>
            <person name="Lapidus A."/>
            <person name="Nolan M."/>
            <person name="Lucas S."/>
            <person name="Hammon N."/>
            <person name="Deshpande S."/>
            <person name="Cheng J.F."/>
            <person name="Zeytun A."/>
            <person name="Tapia R."/>
            <person name="Goodwin L."/>
            <person name="Pitluck S."/>
            <person name="Liolios K."/>
            <person name="Pagani I."/>
            <person name="Ivanova N."/>
            <person name="Mavromatis K."/>
            <person name="Mikhailova N."/>
            <person name="Huntemann M."/>
            <person name="Pati A."/>
            <person name="Chen A."/>
            <person name="Palaniappan K."/>
            <person name="Land M."/>
            <person name="Hauser L."/>
            <person name="Brambilla E.M."/>
            <person name="Rohde M."/>
            <person name="Goker M."/>
            <person name="Woyke T."/>
            <person name="Bristow J."/>
            <person name="Eisen J.A."/>
            <person name="Markowitz V."/>
            <person name="Hugenholtz P."/>
            <person name="Kyrpides N.C."/>
            <person name="Klenk H.P."/>
            <person name="Detter J.C."/>
        </authorList>
    </citation>
    <scope>NUCLEOTIDE SEQUENCE [LARGE SCALE GENOMIC DNA]</scope>
    <source>
        <strain evidence="3">ATCC 33096 / DSM 2489 / 6091</strain>
    </source>
</reference>
<dbReference type="Proteomes" id="UP000006852">
    <property type="component" value="Chromosome"/>
</dbReference>
<organism evidence="2 3">
    <name type="scientific">Treponema succinifaciens (strain ATCC 33096 / DSM 2489 / 6091)</name>
    <dbReference type="NCBI Taxonomy" id="869209"/>
    <lineage>
        <taxon>Bacteria</taxon>
        <taxon>Pseudomonadati</taxon>
        <taxon>Spirochaetota</taxon>
        <taxon>Spirochaetia</taxon>
        <taxon>Spirochaetales</taxon>
        <taxon>Treponemataceae</taxon>
        <taxon>Treponema</taxon>
    </lineage>
</organism>
<dbReference type="STRING" id="869209.Tresu_2101"/>
<evidence type="ECO:0000256" key="1">
    <source>
        <dbReference type="SAM" id="Phobius"/>
    </source>
</evidence>
<dbReference type="KEGG" id="tsu:Tresu_2101"/>
<dbReference type="AlphaFoldDB" id="F2NTI2"/>
<keyword evidence="1" id="KW-0472">Membrane</keyword>
<dbReference type="GeneID" id="302999224"/>
<dbReference type="HOGENOM" id="CLU_177106_0_0_12"/>
<sequence>MVSLLIGIVLIGFCVFSCLGLNWTSDIISFLKGFTPCFAAFCGLISVFIGFADIKDKKEAKKEENAAKSIEKK</sequence>
<keyword evidence="1" id="KW-1133">Transmembrane helix</keyword>
<gene>
    <name evidence="2" type="ordered locus">Tresu_2101</name>
</gene>
<dbReference type="OrthoDB" id="363302at2"/>
<keyword evidence="1" id="KW-0812">Transmembrane</keyword>
<dbReference type="eggNOG" id="ENOG502ZICM">
    <property type="taxonomic scope" value="Bacteria"/>
</dbReference>
<reference evidence="3" key="2">
    <citation type="submission" date="2011-04" db="EMBL/GenBank/DDBJ databases">
        <title>The complete genome of chromosome of Treponema succinifaciens DSM 2489.</title>
        <authorList>
            <person name="Lucas S."/>
            <person name="Copeland A."/>
            <person name="Lapidus A."/>
            <person name="Bruce D."/>
            <person name="Goodwin L."/>
            <person name="Pitluck S."/>
            <person name="Peters L."/>
            <person name="Kyrpides N."/>
            <person name="Mavromatis K."/>
            <person name="Ivanova N."/>
            <person name="Ovchinnikova G."/>
            <person name="Teshima H."/>
            <person name="Detter J.C."/>
            <person name="Tapia R."/>
            <person name="Han C."/>
            <person name="Land M."/>
            <person name="Hauser L."/>
            <person name="Markowitz V."/>
            <person name="Cheng J.-F."/>
            <person name="Hugenholtz P."/>
            <person name="Woyke T."/>
            <person name="Wu D."/>
            <person name="Gronow S."/>
            <person name="Wellnitz S."/>
            <person name="Brambilla E."/>
            <person name="Klenk H.-P."/>
            <person name="Eisen J.A."/>
        </authorList>
    </citation>
    <scope>NUCLEOTIDE SEQUENCE [LARGE SCALE GENOMIC DNA]</scope>
    <source>
        <strain evidence="3">ATCC 33096 / DSM 2489 / 6091</strain>
    </source>
</reference>
<evidence type="ECO:0000313" key="2">
    <source>
        <dbReference type="EMBL" id="AEB14971.1"/>
    </source>
</evidence>
<keyword evidence="3" id="KW-1185">Reference proteome</keyword>
<dbReference type="EMBL" id="CP002631">
    <property type="protein sequence ID" value="AEB14971.1"/>
    <property type="molecule type" value="Genomic_DNA"/>
</dbReference>
<feature type="transmembrane region" description="Helical" evidence="1">
    <location>
        <begin position="30"/>
        <end position="52"/>
    </location>
</feature>
<proteinExistence type="predicted"/>
<dbReference type="RefSeq" id="WP_013702224.1">
    <property type="nucleotide sequence ID" value="NC_015385.1"/>
</dbReference>
<protein>
    <submittedName>
        <fullName evidence="2">Uncharacterized protein</fullName>
    </submittedName>
</protein>
<accession>F2NTI2</accession>
<evidence type="ECO:0000313" key="3">
    <source>
        <dbReference type="Proteomes" id="UP000006852"/>
    </source>
</evidence>